<sequence>MQHVVGIAGRDAEIDCLQTGTYPRDGAMVIRTLDVDRAMKAALPLGDVIGHVGQEIGVAAVGLAHHPVFVVAEVGGAQPERAVLLIRVAGCDEALDGVRDLAFGIQAGFEVVAIEADAECLEIEILLAAQVGHGVAPHGVQIVRVAIGGDGSARIVRDRRLGQEITGDVADVVAVVGRLGPAVHARHEAPRAGLHRQRQVLNLHPGIVVVELALHRPPLSGQDGGDGVSQRSLPAMADMQRTGGIGGDELHQQRPPRTDSGMAVRRCGLFDFGDHALHHPRLQMQVDEPRSGDLGTGDSAGHIGLRHQQVDDLLRHVARAALQGPRKLHGQIARQFAVFFAARPAEFDGTSKLWQQALGGLLQRSRQPRGEFDHYR</sequence>
<accession>A0A1J5PIH8</accession>
<proteinExistence type="predicted"/>
<name>A0A1J5PIH8_9ZZZZ</name>
<reference evidence="1" key="1">
    <citation type="submission" date="2016-10" db="EMBL/GenBank/DDBJ databases">
        <title>Sequence of Gallionella enrichment culture.</title>
        <authorList>
            <person name="Poehlein A."/>
            <person name="Muehling M."/>
            <person name="Daniel R."/>
        </authorList>
    </citation>
    <scope>NUCLEOTIDE SEQUENCE</scope>
</reference>
<dbReference type="AlphaFoldDB" id="A0A1J5PIH8"/>
<evidence type="ECO:0000313" key="1">
    <source>
        <dbReference type="EMBL" id="OIQ71401.1"/>
    </source>
</evidence>
<organism evidence="1">
    <name type="scientific">mine drainage metagenome</name>
    <dbReference type="NCBI Taxonomy" id="410659"/>
    <lineage>
        <taxon>unclassified sequences</taxon>
        <taxon>metagenomes</taxon>
        <taxon>ecological metagenomes</taxon>
    </lineage>
</organism>
<protein>
    <submittedName>
        <fullName evidence="1">Uncharacterized protein</fullName>
    </submittedName>
</protein>
<dbReference type="EMBL" id="MLJW01003744">
    <property type="protein sequence ID" value="OIQ71401.1"/>
    <property type="molecule type" value="Genomic_DNA"/>
</dbReference>
<comment type="caution">
    <text evidence="1">The sequence shown here is derived from an EMBL/GenBank/DDBJ whole genome shotgun (WGS) entry which is preliminary data.</text>
</comment>
<gene>
    <name evidence="1" type="ORF">GALL_469800</name>
</gene>